<dbReference type="PANTHER" id="PTHR33273">
    <property type="entry name" value="DOMAIN-CONTAINING PROTEIN, PUTATIVE-RELATED"/>
    <property type="match status" value="1"/>
</dbReference>
<dbReference type="InterPro" id="IPR005135">
    <property type="entry name" value="Endo/exonuclease/phosphatase"/>
</dbReference>
<dbReference type="SUPFAM" id="SSF56219">
    <property type="entry name" value="DNase I-like"/>
    <property type="match status" value="1"/>
</dbReference>
<dbReference type="GO" id="GO:0003824">
    <property type="term" value="F:catalytic activity"/>
    <property type="evidence" value="ECO:0007669"/>
    <property type="project" value="InterPro"/>
</dbReference>
<evidence type="ECO:0000313" key="3">
    <source>
        <dbReference type="Proteomes" id="UP001497644"/>
    </source>
</evidence>
<dbReference type="PANTHER" id="PTHR33273:SF4">
    <property type="entry name" value="ENDONUCLEASE_EXONUCLEASE_PHOSPHATASE DOMAIN-CONTAINING PROTEIN"/>
    <property type="match status" value="1"/>
</dbReference>
<evidence type="ECO:0000313" key="2">
    <source>
        <dbReference type="EMBL" id="CAL1672120.1"/>
    </source>
</evidence>
<dbReference type="Proteomes" id="UP001497644">
    <property type="component" value="Unassembled WGS sequence"/>
</dbReference>
<dbReference type="EMBL" id="CAXIPU020000446">
    <property type="protein sequence ID" value="CAL1672120.1"/>
    <property type="molecule type" value="Genomic_DNA"/>
</dbReference>
<comment type="caution">
    <text evidence="2">The sequence shown here is derived from an EMBL/GenBank/DDBJ whole genome shotgun (WGS) entry which is preliminary data.</text>
</comment>
<name>A0AAV2MXR0_9HYME</name>
<dbReference type="AlphaFoldDB" id="A0AAV2MXR0"/>
<sequence length="437" mass="51352">MDCIRIAEWNANGLIQHIQEIEMFLRDQKIDVCLISETHFTKETYIKIRGYLVYHTVHPSNKARGGTAVIVKNELKHHEETNYQTEAIQATSIKVQNKYKQYMITAVYCPPRYILKKEDFVKLFQTQGEYYIIGGDFNAKHWGSRIIINKGKELYKAGAECKCEFHSTRKPTYWPTDQNKIPDLIDFFVTKGVSNNYIQVEDCPDLASDHSSVILTVSNAVIKRQIPLTLTNRKTNWLGFRAELEKKITLKVPLKTPEQLEEVNKFNTDIQQAAWNNTPMIQRRNMGYNYPKEIRDMVNMKRRARKKWQHTRSPEDKTVLNRTGNELKRLIKEMKHATLNKFLSELTADKNTDYSLWKMTKGIKRPKMQIPPVRKEDGEWAKSNKEKADLFAEHLFKTFQPLPRLTNKETIPQIKKKDRRQIKFVTMKELTNEIKIT</sequence>
<keyword evidence="3" id="KW-1185">Reference proteome</keyword>
<reference evidence="2" key="1">
    <citation type="submission" date="2024-04" db="EMBL/GenBank/DDBJ databases">
        <authorList>
            <consortium name="Molecular Ecology Group"/>
        </authorList>
    </citation>
    <scope>NUCLEOTIDE SEQUENCE</scope>
</reference>
<dbReference type="InterPro" id="IPR036691">
    <property type="entry name" value="Endo/exonu/phosph_ase_sf"/>
</dbReference>
<dbReference type="Pfam" id="PF03372">
    <property type="entry name" value="Exo_endo_phos"/>
    <property type="match status" value="1"/>
</dbReference>
<dbReference type="Gene3D" id="3.60.10.10">
    <property type="entry name" value="Endonuclease/exonuclease/phosphatase"/>
    <property type="match status" value="1"/>
</dbReference>
<proteinExistence type="predicted"/>
<organism evidence="2 3">
    <name type="scientific">Lasius platythorax</name>
    <dbReference type="NCBI Taxonomy" id="488582"/>
    <lineage>
        <taxon>Eukaryota</taxon>
        <taxon>Metazoa</taxon>
        <taxon>Ecdysozoa</taxon>
        <taxon>Arthropoda</taxon>
        <taxon>Hexapoda</taxon>
        <taxon>Insecta</taxon>
        <taxon>Pterygota</taxon>
        <taxon>Neoptera</taxon>
        <taxon>Endopterygota</taxon>
        <taxon>Hymenoptera</taxon>
        <taxon>Apocrita</taxon>
        <taxon>Aculeata</taxon>
        <taxon>Formicoidea</taxon>
        <taxon>Formicidae</taxon>
        <taxon>Formicinae</taxon>
        <taxon>Lasius</taxon>
        <taxon>Lasius</taxon>
    </lineage>
</organism>
<feature type="domain" description="Endonuclease/exonuclease/phosphatase" evidence="1">
    <location>
        <begin position="9"/>
        <end position="210"/>
    </location>
</feature>
<accession>A0AAV2MXR0</accession>
<protein>
    <recommendedName>
        <fullName evidence="1">Endonuclease/exonuclease/phosphatase domain-containing protein</fullName>
    </recommendedName>
</protein>
<evidence type="ECO:0000259" key="1">
    <source>
        <dbReference type="Pfam" id="PF03372"/>
    </source>
</evidence>
<gene>
    <name evidence="2" type="ORF">LPLAT_LOCUS5526</name>
</gene>